<dbReference type="EMBL" id="BJNB01000001">
    <property type="protein sequence ID" value="GEB96525.1"/>
    <property type="molecule type" value="Genomic_DNA"/>
</dbReference>
<keyword evidence="1" id="KW-0067">ATP-binding</keyword>
<gene>
    <name evidence="1" type="ORF">CFL01nite_00200</name>
</gene>
<dbReference type="InterPro" id="IPR000212">
    <property type="entry name" value="DNA_helicase_UvrD/REP"/>
</dbReference>
<organism evidence="1 2">
    <name type="scientific">Corynebacterium flavescens</name>
    <dbReference type="NCBI Taxonomy" id="28028"/>
    <lineage>
        <taxon>Bacteria</taxon>
        <taxon>Bacillati</taxon>
        <taxon>Actinomycetota</taxon>
        <taxon>Actinomycetes</taxon>
        <taxon>Mycobacteriales</taxon>
        <taxon>Corynebacteriaceae</taxon>
        <taxon>Corynebacterium</taxon>
    </lineage>
</organism>
<keyword evidence="1" id="KW-0347">Helicase</keyword>
<dbReference type="GO" id="GO:0005524">
    <property type="term" value="F:ATP binding"/>
    <property type="evidence" value="ECO:0007669"/>
    <property type="project" value="InterPro"/>
</dbReference>
<reference evidence="1 2" key="1">
    <citation type="submission" date="2019-06" db="EMBL/GenBank/DDBJ databases">
        <title>Whole genome shotgun sequence of Corynebacterium flavescens NBRC 14136.</title>
        <authorList>
            <person name="Hosoyama A."/>
            <person name="Uohara A."/>
            <person name="Ohji S."/>
            <person name="Ichikawa N."/>
        </authorList>
    </citation>
    <scope>NUCLEOTIDE SEQUENCE [LARGE SCALE GENOMIC DNA]</scope>
    <source>
        <strain evidence="1 2">NBRC 14136</strain>
    </source>
</reference>
<dbReference type="RefSeq" id="WP_141255792.1">
    <property type="nucleotide sequence ID" value="NZ_BJNB01000001.1"/>
</dbReference>
<accession>A0AB73B3Z3</accession>
<dbReference type="Proteomes" id="UP000315353">
    <property type="component" value="Unassembled WGS sequence"/>
</dbReference>
<dbReference type="Gene3D" id="3.40.50.300">
    <property type="entry name" value="P-loop containing nucleotide triphosphate hydrolases"/>
    <property type="match status" value="1"/>
</dbReference>
<keyword evidence="1" id="KW-0378">Hydrolase</keyword>
<dbReference type="SUPFAM" id="SSF52540">
    <property type="entry name" value="P-loop containing nucleoside triphosphate hydrolases"/>
    <property type="match status" value="1"/>
</dbReference>
<dbReference type="GO" id="GO:0005829">
    <property type="term" value="C:cytosol"/>
    <property type="evidence" value="ECO:0007669"/>
    <property type="project" value="TreeGrafter"/>
</dbReference>
<dbReference type="GO" id="GO:0003677">
    <property type="term" value="F:DNA binding"/>
    <property type="evidence" value="ECO:0007669"/>
    <property type="project" value="InterPro"/>
</dbReference>
<dbReference type="InterPro" id="IPR027417">
    <property type="entry name" value="P-loop_NTPase"/>
</dbReference>
<evidence type="ECO:0000313" key="1">
    <source>
        <dbReference type="EMBL" id="GEB96525.1"/>
    </source>
</evidence>
<dbReference type="GO" id="GO:0043138">
    <property type="term" value="F:3'-5' DNA helicase activity"/>
    <property type="evidence" value="ECO:0007669"/>
    <property type="project" value="TreeGrafter"/>
</dbReference>
<sequence>MNNEALIAVAGAGKTEGVVQKFAKSEKKTLFITYTSTGQEELKSRLTAANPFAGHEVVGWYGFLIEHFLKPFIPDYLGGGTRYAGFNRDYRPKRWDKGHRKHFDAEGRIGGQSVSFVSKEICDANRKQPISRLEMIYDQIIIDEVQDLAGNDLVILQHLLQSSISIFMVGDIRQTVFETTTSDRKYPQFRKAAKIGWFMSMRDKGLLELKFDSVNRRCHKDIVRVSNFVFSPDYNFPEATSEHSDSGVGFGLHHVAPNQVLKYCEQFKPLVLRWSKASEKSWAKYLDFDTFGNVKGRTVEHVLIFPTDAMKDFLASGAPIKKDEPAAKFYVGITRARYSVGFVLPKSFDFADSLDPSSFKLWTTD</sequence>
<dbReference type="AlphaFoldDB" id="A0AB73B3Z3"/>
<dbReference type="PANTHER" id="PTHR11070:SF2">
    <property type="entry name" value="ATP-DEPENDENT DNA HELICASE SRS2"/>
    <property type="match status" value="1"/>
</dbReference>
<dbReference type="GO" id="GO:0033202">
    <property type="term" value="C:DNA helicase complex"/>
    <property type="evidence" value="ECO:0007669"/>
    <property type="project" value="TreeGrafter"/>
</dbReference>
<comment type="caution">
    <text evidence="1">The sequence shown here is derived from an EMBL/GenBank/DDBJ whole genome shotgun (WGS) entry which is preliminary data.</text>
</comment>
<keyword evidence="1" id="KW-0547">Nucleotide-binding</keyword>
<evidence type="ECO:0000313" key="2">
    <source>
        <dbReference type="Proteomes" id="UP000315353"/>
    </source>
</evidence>
<dbReference type="Pfam" id="PF13245">
    <property type="entry name" value="AAA_19"/>
    <property type="match status" value="1"/>
</dbReference>
<proteinExistence type="predicted"/>
<name>A0AB73B3Z3_CORFL</name>
<protein>
    <submittedName>
        <fullName evidence="1">DNA/RNA helicase superfamily I</fullName>
    </submittedName>
</protein>
<dbReference type="PANTHER" id="PTHR11070">
    <property type="entry name" value="UVRD / RECB / PCRA DNA HELICASE FAMILY MEMBER"/>
    <property type="match status" value="1"/>
</dbReference>
<dbReference type="GO" id="GO:0000725">
    <property type="term" value="P:recombinational repair"/>
    <property type="evidence" value="ECO:0007669"/>
    <property type="project" value="TreeGrafter"/>
</dbReference>